<dbReference type="RefSeq" id="WP_132123598.1">
    <property type="nucleotide sequence ID" value="NZ_SLWS01000010.1"/>
</dbReference>
<accession>A0A4R2JAA9</accession>
<proteinExistence type="predicted"/>
<protein>
    <submittedName>
        <fullName evidence="1">Uncharacterized protein</fullName>
    </submittedName>
</protein>
<organism evidence="1 2">
    <name type="scientific">Actinocrispum wychmicini</name>
    <dbReference type="NCBI Taxonomy" id="1213861"/>
    <lineage>
        <taxon>Bacteria</taxon>
        <taxon>Bacillati</taxon>
        <taxon>Actinomycetota</taxon>
        <taxon>Actinomycetes</taxon>
        <taxon>Pseudonocardiales</taxon>
        <taxon>Pseudonocardiaceae</taxon>
        <taxon>Actinocrispum</taxon>
    </lineage>
</organism>
<dbReference type="EMBL" id="SLWS01000010">
    <property type="protein sequence ID" value="TCO53636.1"/>
    <property type="molecule type" value="Genomic_DNA"/>
</dbReference>
<evidence type="ECO:0000313" key="1">
    <source>
        <dbReference type="EMBL" id="TCO53636.1"/>
    </source>
</evidence>
<evidence type="ECO:0000313" key="2">
    <source>
        <dbReference type="Proteomes" id="UP000295680"/>
    </source>
</evidence>
<keyword evidence="2" id="KW-1185">Reference proteome</keyword>
<sequence>MLLKVVGGIAGVAVAVVAFSLISKGCASYLADEGKTVQAYFRAVGSGDTAKACGLLADGAVAKLQEQQQAPSCEVAVRSLYTALNQNERDALVKQDISVNESRATTRRKEITIVSSNPLGLYDFALKDRDGREVIIDWGLDAMQISST</sequence>
<reference evidence="1 2" key="1">
    <citation type="submission" date="2019-03" db="EMBL/GenBank/DDBJ databases">
        <title>Genomic Encyclopedia of Type Strains, Phase IV (KMG-IV): sequencing the most valuable type-strain genomes for metagenomic binning, comparative biology and taxonomic classification.</title>
        <authorList>
            <person name="Goeker M."/>
        </authorList>
    </citation>
    <scope>NUCLEOTIDE SEQUENCE [LARGE SCALE GENOMIC DNA]</scope>
    <source>
        <strain evidence="1 2">DSM 45934</strain>
    </source>
</reference>
<comment type="caution">
    <text evidence="1">The sequence shown here is derived from an EMBL/GenBank/DDBJ whole genome shotgun (WGS) entry which is preliminary data.</text>
</comment>
<dbReference type="Proteomes" id="UP000295680">
    <property type="component" value="Unassembled WGS sequence"/>
</dbReference>
<name>A0A4R2JAA9_9PSEU</name>
<dbReference type="AlphaFoldDB" id="A0A4R2JAA9"/>
<gene>
    <name evidence="1" type="ORF">EV192_110225</name>
</gene>
<dbReference type="OrthoDB" id="3688561at2"/>